<name>A0A9Q1FGB8_SYNKA</name>
<dbReference type="Proteomes" id="UP001152622">
    <property type="component" value="Chromosome 6"/>
</dbReference>
<dbReference type="AlphaFoldDB" id="A0A9Q1FGB8"/>
<protein>
    <submittedName>
        <fullName evidence="2">Uncharacterized protein</fullName>
    </submittedName>
</protein>
<accession>A0A9Q1FGB8</accession>
<evidence type="ECO:0000256" key="1">
    <source>
        <dbReference type="SAM" id="MobiDB-lite"/>
    </source>
</evidence>
<comment type="caution">
    <text evidence="2">The sequence shown here is derived from an EMBL/GenBank/DDBJ whole genome shotgun (WGS) entry which is preliminary data.</text>
</comment>
<sequence>MRGPPAKLYKLLQMGCKGLPFGEQKSPWIPPEAAAFVCSLPPRSCADLLIIDWEKSPPPQTHPSSDGSGLLGEGGAEPSLTRPGESRGTEGAVRMSGSLNRHGGSQSLRLVSGERAAV</sequence>
<evidence type="ECO:0000313" key="2">
    <source>
        <dbReference type="EMBL" id="KAJ8357560.1"/>
    </source>
</evidence>
<organism evidence="2 3">
    <name type="scientific">Synaphobranchus kaupii</name>
    <name type="common">Kaup's arrowtooth eel</name>
    <dbReference type="NCBI Taxonomy" id="118154"/>
    <lineage>
        <taxon>Eukaryota</taxon>
        <taxon>Metazoa</taxon>
        <taxon>Chordata</taxon>
        <taxon>Craniata</taxon>
        <taxon>Vertebrata</taxon>
        <taxon>Euteleostomi</taxon>
        <taxon>Actinopterygii</taxon>
        <taxon>Neopterygii</taxon>
        <taxon>Teleostei</taxon>
        <taxon>Anguilliformes</taxon>
        <taxon>Synaphobranchidae</taxon>
        <taxon>Synaphobranchus</taxon>
    </lineage>
</organism>
<feature type="compositionally biased region" description="Polar residues" evidence="1">
    <location>
        <begin position="97"/>
        <end position="109"/>
    </location>
</feature>
<proteinExistence type="predicted"/>
<dbReference type="EMBL" id="JAINUF010000006">
    <property type="protein sequence ID" value="KAJ8357560.1"/>
    <property type="molecule type" value="Genomic_DNA"/>
</dbReference>
<evidence type="ECO:0000313" key="3">
    <source>
        <dbReference type="Proteomes" id="UP001152622"/>
    </source>
</evidence>
<gene>
    <name evidence="2" type="ORF">SKAU_G00203540</name>
</gene>
<keyword evidence="3" id="KW-1185">Reference proteome</keyword>
<reference evidence="2" key="1">
    <citation type="journal article" date="2023" name="Science">
        <title>Genome structures resolve the early diversification of teleost fishes.</title>
        <authorList>
            <person name="Parey E."/>
            <person name="Louis A."/>
            <person name="Montfort J."/>
            <person name="Bouchez O."/>
            <person name="Roques C."/>
            <person name="Iampietro C."/>
            <person name="Lluch J."/>
            <person name="Castinel A."/>
            <person name="Donnadieu C."/>
            <person name="Desvignes T."/>
            <person name="Floi Bucao C."/>
            <person name="Jouanno E."/>
            <person name="Wen M."/>
            <person name="Mejri S."/>
            <person name="Dirks R."/>
            <person name="Jansen H."/>
            <person name="Henkel C."/>
            <person name="Chen W.J."/>
            <person name="Zahm M."/>
            <person name="Cabau C."/>
            <person name="Klopp C."/>
            <person name="Thompson A.W."/>
            <person name="Robinson-Rechavi M."/>
            <person name="Braasch I."/>
            <person name="Lecointre G."/>
            <person name="Bobe J."/>
            <person name="Postlethwait J.H."/>
            <person name="Berthelot C."/>
            <person name="Roest Crollius H."/>
            <person name="Guiguen Y."/>
        </authorList>
    </citation>
    <scope>NUCLEOTIDE SEQUENCE</scope>
    <source>
        <strain evidence="2">WJC10195</strain>
    </source>
</reference>
<feature type="region of interest" description="Disordered" evidence="1">
    <location>
        <begin position="54"/>
        <end position="118"/>
    </location>
</feature>